<dbReference type="Proteomes" id="UP001596549">
    <property type="component" value="Unassembled WGS sequence"/>
</dbReference>
<keyword evidence="2" id="KW-1185">Reference proteome</keyword>
<proteinExistence type="predicted"/>
<gene>
    <name evidence="1" type="ORF">ACFQPF_10070</name>
</gene>
<protein>
    <submittedName>
        <fullName evidence="1">Uncharacterized protein</fullName>
    </submittedName>
</protein>
<dbReference type="EMBL" id="JBHTCP010000016">
    <property type="protein sequence ID" value="MFC7372027.1"/>
    <property type="molecule type" value="Genomic_DNA"/>
</dbReference>
<sequence length="93" mass="10896">MNLQDVFYNWLSIKTVAEHRPEDQAAADTLQFFHEILMEDHHVSNIAVSGSEDAYIISYEKDDKHETLTFSKEYIDALYRSIASEPKYNEKPR</sequence>
<accession>A0ABW2NQB6</accession>
<reference evidence="2" key="1">
    <citation type="journal article" date="2019" name="Int. J. Syst. Evol. Microbiol.">
        <title>The Global Catalogue of Microorganisms (GCM) 10K type strain sequencing project: providing services to taxonomists for standard genome sequencing and annotation.</title>
        <authorList>
            <consortium name="The Broad Institute Genomics Platform"/>
            <consortium name="The Broad Institute Genome Sequencing Center for Infectious Disease"/>
            <person name="Wu L."/>
            <person name="Ma J."/>
        </authorList>
    </citation>
    <scope>NUCLEOTIDE SEQUENCE [LARGE SCALE GENOMIC DNA]</scope>
    <source>
        <strain evidence="2">NBRC 106396</strain>
    </source>
</reference>
<name>A0ABW2NQB6_9BACL</name>
<dbReference type="RefSeq" id="WP_379749211.1">
    <property type="nucleotide sequence ID" value="NZ_JBHTCP010000016.1"/>
</dbReference>
<evidence type="ECO:0000313" key="1">
    <source>
        <dbReference type="EMBL" id="MFC7372027.1"/>
    </source>
</evidence>
<evidence type="ECO:0000313" key="2">
    <source>
        <dbReference type="Proteomes" id="UP001596549"/>
    </source>
</evidence>
<comment type="caution">
    <text evidence="1">The sequence shown here is derived from an EMBL/GenBank/DDBJ whole genome shotgun (WGS) entry which is preliminary data.</text>
</comment>
<organism evidence="1 2">
    <name type="scientific">Fictibacillus iocasae</name>
    <dbReference type="NCBI Taxonomy" id="2715437"/>
    <lineage>
        <taxon>Bacteria</taxon>
        <taxon>Bacillati</taxon>
        <taxon>Bacillota</taxon>
        <taxon>Bacilli</taxon>
        <taxon>Bacillales</taxon>
        <taxon>Fictibacillaceae</taxon>
        <taxon>Fictibacillus</taxon>
    </lineage>
</organism>